<evidence type="ECO:0000313" key="1">
    <source>
        <dbReference type="EMBL" id="MCG2624477.1"/>
    </source>
</evidence>
<accession>A0ABS9LCS0</accession>
<dbReference type="Proteomes" id="UP001165368">
    <property type="component" value="Unassembled WGS sequence"/>
</dbReference>
<gene>
    <name evidence="1" type="ORF">LVY72_21545</name>
</gene>
<proteinExistence type="predicted"/>
<evidence type="ECO:0000313" key="2">
    <source>
        <dbReference type="Proteomes" id="UP001165368"/>
    </source>
</evidence>
<reference evidence="1" key="1">
    <citation type="submission" date="2022-01" db="EMBL/GenBank/DDBJ databases">
        <authorList>
            <person name="Jo J.-H."/>
            <person name="Im W.-T."/>
        </authorList>
    </citation>
    <scope>NUCLEOTIDE SEQUENCE</scope>
    <source>
        <strain evidence="1">I2-34</strain>
    </source>
</reference>
<organism evidence="1 2">
    <name type="scientific">Arthrobacter hankyongi</name>
    <dbReference type="NCBI Taxonomy" id="2904801"/>
    <lineage>
        <taxon>Bacteria</taxon>
        <taxon>Bacillati</taxon>
        <taxon>Actinomycetota</taxon>
        <taxon>Actinomycetes</taxon>
        <taxon>Micrococcales</taxon>
        <taxon>Micrococcaceae</taxon>
        <taxon>Arthrobacter</taxon>
    </lineage>
</organism>
<sequence>MIKKISSINSGMISSTGRCGAIPALLTITSNPLSRSATFTDTAIAAPPLPPSFWAALAAVSMFRSAIAHPGRCQPADVHRQSG</sequence>
<name>A0ABS9LCS0_9MICC</name>
<protein>
    <submittedName>
        <fullName evidence="1">Uncharacterized protein</fullName>
    </submittedName>
</protein>
<keyword evidence="2" id="KW-1185">Reference proteome</keyword>
<comment type="caution">
    <text evidence="1">The sequence shown here is derived from an EMBL/GenBank/DDBJ whole genome shotgun (WGS) entry which is preliminary data.</text>
</comment>
<dbReference type="EMBL" id="JAKLTQ010000025">
    <property type="protein sequence ID" value="MCG2624477.1"/>
    <property type="molecule type" value="Genomic_DNA"/>
</dbReference>